<dbReference type="RefSeq" id="WP_207420034.1">
    <property type="nucleotide sequence ID" value="NZ_CP061184.1"/>
</dbReference>
<comment type="caution">
    <text evidence="2">The sequence shown here is derived from an EMBL/GenBank/DDBJ whole genome shotgun (WGS) entry which is preliminary data.</text>
</comment>
<sequence length="101" mass="11184">MTESPEDRLARANMIFNEKMKALASYNSNAAILFYSGAIVTVPLGMAATILSPDLQERKAYTFIGLSIFLCVFFLFMGRKSLNAAMKNLEDLKLPPTDSAR</sequence>
<gene>
    <name evidence="2" type="ORF">IAI61_22730</name>
</gene>
<accession>A0ABS3KWJ7</accession>
<protein>
    <submittedName>
        <fullName evidence="2">Uncharacterized protein</fullName>
    </submittedName>
</protein>
<dbReference type="Proteomes" id="UP001518989">
    <property type="component" value="Unassembled WGS sequence"/>
</dbReference>
<organism evidence="2 3">
    <name type="scientific">Roseomonas haemaphysalidis</name>
    <dbReference type="NCBI Taxonomy" id="2768162"/>
    <lineage>
        <taxon>Bacteria</taxon>
        <taxon>Pseudomonadati</taxon>
        <taxon>Pseudomonadota</taxon>
        <taxon>Alphaproteobacteria</taxon>
        <taxon>Acetobacterales</taxon>
        <taxon>Roseomonadaceae</taxon>
        <taxon>Roseomonas</taxon>
    </lineage>
</organism>
<keyword evidence="1" id="KW-0472">Membrane</keyword>
<evidence type="ECO:0000313" key="2">
    <source>
        <dbReference type="EMBL" id="MBO1081847.1"/>
    </source>
</evidence>
<keyword evidence="3" id="KW-1185">Reference proteome</keyword>
<proteinExistence type="predicted"/>
<feature type="transmembrane region" description="Helical" evidence="1">
    <location>
        <begin position="60"/>
        <end position="78"/>
    </location>
</feature>
<reference evidence="2 3" key="1">
    <citation type="submission" date="2020-09" db="EMBL/GenBank/DDBJ databases">
        <title>Roseomonas.</title>
        <authorList>
            <person name="Zhu W."/>
        </authorList>
    </citation>
    <scope>NUCLEOTIDE SEQUENCE [LARGE SCALE GENOMIC DNA]</scope>
    <source>
        <strain evidence="2 3">573</strain>
    </source>
</reference>
<keyword evidence="1" id="KW-1133">Transmembrane helix</keyword>
<evidence type="ECO:0000313" key="3">
    <source>
        <dbReference type="Proteomes" id="UP001518989"/>
    </source>
</evidence>
<keyword evidence="1" id="KW-0812">Transmembrane</keyword>
<evidence type="ECO:0000256" key="1">
    <source>
        <dbReference type="SAM" id="Phobius"/>
    </source>
</evidence>
<feature type="transmembrane region" description="Helical" evidence="1">
    <location>
        <begin position="29"/>
        <end position="48"/>
    </location>
</feature>
<name>A0ABS3KWJ7_9PROT</name>
<dbReference type="EMBL" id="JACTNG010000023">
    <property type="protein sequence ID" value="MBO1081847.1"/>
    <property type="molecule type" value="Genomic_DNA"/>
</dbReference>